<evidence type="ECO:0000313" key="6">
    <source>
        <dbReference type="Proteomes" id="UP000315525"/>
    </source>
</evidence>
<keyword evidence="2" id="KW-0238">DNA-binding</keyword>
<dbReference type="SMART" id="SM00418">
    <property type="entry name" value="HTH_ARSR"/>
    <property type="match status" value="1"/>
</dbReference>
<dbReference type="AlphaFoldDB" id="A0A523UR83"/>
<dbReference type="SUPFAM" id="SSF46785">
    <property type="entry name" value="Winged helix' DNA-binding domain"/>
    <property type="match status" value="1"/>
</dbReference>
<dbReference type="InterPro" id="IPR001845">
    <property type="entry name" value="HTH_ArsR_DNA-bd_dom"/>
</dbReference>
<comment type="caution">
    <text evidence="5">The sequence shown here is derived from an EMBL/GenBank/DDBJ whole genome shotgun (WGS) entry which is preliminary data.</text>
</comment>
<protein>
    <submittedName>
        <fullName evidence="5">ArsR family transcriptional regulator</fullName>
    </submittedName>
</protein>
<dbReference type="Proteomes" id="UP000315525">
    <property type="component" value="Unassembled WGS sequence"/>
</dbReference>
<dbReference type="InterPro" id="IPR036388">
    <property type="entry name" value="WH-like_DNA-bd_sf"/>
</dbReference>
<dbReference type="PRINTS" id="PR00778">
    <property type="entry name" value="HTHARSR"/>
</dbReference>
<dbReference type="PANTHER" id="PTHR33154">
    <property type="entry name" value="TRANSCRIPTIONAL REGULATOR, ARSR FAMILY"/>
    <property type="match status" value="1"/>
</dbReference>
<feature type="domain" description="HTH arsR-type" evidence="4">
    <location>
        <begin position="1"/>
        <end position="91"/>
    </location>
</feature>
<reference evidence="5 6" key="1">
    <citation type="submission" date="2019-03" db="EMBL/GenBank/DDBJ databases">
        <title>Metabolic potential of uncultured bacteria and archaea associated with petroleum seepage in deep-sea sediments.</title>
        <authorList>
            <person name="Dong X."/>
            <person name="Hubert C."/>
        </authorList>
    </citation>
    <scope>NUCLEOTIDE SEQUENCE [LARGE SCALE GENOMIC DNA]</scope>
    <source>
        <strain evidence="5">E44_bin18</strain>
    </source>
</reference>
<dbReference type="Pfam" id="PF01022">
    <property type="entry name" value="HTH_5"/>
    <property type="match status" value="1"/>
</dbReference>
<dbReference type="Gene3D" id="1.10.10.10">
    <property type="entry name" value="Winged helix-like DNA-binding domain superfamily/Winged helix DNA-binding domain"/>
    <property type="match status" value="1"/>
</dbReference>
<dbReference type="GO" id="GO:0003677">
    <property type="term" value="F:DNA binding"/>
    <property type="evidence" value="ECO:0007669"/>
    <property type="project" value="UniProtKB-KW"/>
</dbReference>
<dbReference type="InterPro" id="IPR051081">
    <property type="entry name" value="HTH_MetalResp_TranReg"/>
</dbReference>
<proteinExistence type="predicted"/>
<sequence>MEDMARAFAALGNQRRFKIMVSLLGLREDTAGSIANTHRLHPTVASKHLKKLEVARLVRGERRGRCVYYSAETDSSSIAIRSILSILRRSPKRRVR</sequence>
<dbReference type="CDD" id="cd00090">
    <property type="entry name" value="HTH_ARSR"/>
    <property type="match status" value="1"/>
</dbReference>
<name>A0A523UR83_UNCT6</name>
<gene>
    <name evidence="5" type="ORF">E3J62_08980</name>
</gene>
<evidence type="ECO:0000256" key="3">
    <source>
        <dbReference type="ARBA" id="ARBA00023163"/>
    </source>
</evidence>
<evidence type="ECO:0000256" key="2">
    <source>
        <dbReference type="ARBA" id="ARBA00023125"/>
    </source>
</evidence>
<dbReference type="PROSITE" id="PS50987">
    <property type="entry name" value="HTH_ARSR_2"/>
    <property type="match status" value="1"/>
</dbReference>
<organism evidence="5 6">
    <name type="scientific">candidate division TA06 bacterium</name>
    <dbReference type="NCBI Taxonomy" id="2250710"/>
    <lineage>
        <taxon>Bacteria</taxon>
        <taxon>Bacteria division TA06</taxon>
    </lineage>
</organism>
<dbReference type="InterPro" id="IPR011991">
    <property type="entry name" value="ArsR-like_HTH"/>
</dbReference>
<keyword evidence="1" id="KW-0805">Transcription regulation</keyword>
<keyword evidence="3" id="KW-0804">Transcription</keyword>
<dbReference type="InterPro" id="IPR036390">
    <property type="entry name" value="WH_DNA-bd_sf"/>
</dbReference>
<accession>A0A523UR83</accession>
<evidence type="ECO:0000256" key="1">
    <source>
        <dbReference type="ARBA" id="ARBA00023015"/>
    </source>
</evidence>
<dbReference type="GO" id="GO:0003700">
    <property type="term" value="F:DNA-binding transcription factor activity"/>
    <property type="evidence" value="ECO:0007669"/>
    <property type="project" value="InterPro"/>
</dbReference>
<evidence type="ECO:0000259" key="4">
    <source>
        <dbReference type="PROSITE" id="PS50987"/>
    </source>
</evidence>
<dbReference type="PANTHER" id="PTHR33154:SF18">
    <property type="entry name" value="ARSENICAL RESISTANCE OPERON REPRESSOR"/>
    <property type="match status" value="1"/>
</dbReference>
<evidence type="ECO:0000313" key="5">
    <source>
        <dbReference type="EMBL" id="TET44929.1"/>
    </source>
</evidence>
<dbReference type="EMBL" id="SOJN01000103">
    <property type="protein sequence ID" value="TET44929.1"/>
    <property type="molecule type" value="Genomic_DNA"/>
</dbReference>